<proteinExistence type="predicted"/>
<evidence type="ECO:0000313" key="2">
    <source>
        <dbReference type="EMBL" id="ANU09656.1"/>
    </source>
</evidence>
<evidence type="ECO:0000256" key="1">
    <source>
        <dbReference type="ARBA" id="ARBA00022801"/>
    </source>
</evidence>
<dbReference type="NCBIfam" id="NF033746">
    <property type="entry name" value="class_D_sortase"/>
    <property type="match status" value="1"/>
</dbReference>
<sequence>MYKLYLTILFVGLAIMGFYGFQWWQSSQATQTVSLAEIEGWTNAEREEVAESVQPALKNSAETVQEPSALMSDKMDQYQPGEEIGRLVVPSIEKGYPTYWGADEATLDQGVGMYVSEWTATPDQKRHTVLSGHRNTVFTGLDNVKKGAEIFLEYAGKRYEYKVEEMWVTDADDRTVIVDKNEATLTLTTCYPFNYIGYAPERYIIQGQLVQIQEI</sequence>
<dbReference type="CDD" id="cd05828">
    <property type="entry name" value="Sortase_D_1"/>
    <property type="match status" value="1"/>
</dbReference>
<dbReference type="InterPro" id="IPR005754">
    <property type="entry name" value="Sortase"/>
</dbReference>
<reference evidence="2" key="1">
    <citation type="submission" date="2016-10" db="EMBL/GenBank/DDBJ databases">
        <authorList>
            <person name="See-Too W.S."/>
        </authorList>
    </citation>
    <scope>NUCLEOTIDE SEQUENCE</scope>
    <source>
        <strain evidence="2">DSM 14505</strain>
    </source>
</reference>
<evidence type="ECO:0000313" key="3">
    <source>
        <dbReference type="Proteomes" id="UP000092661"/>
    </source>
</evidence>
<dbReference type="Gene3D" id="2.40.260.10">
    <property type="entry name" value="Sortase"/>
    <property type="match status" value="1"/>
</dbReference>
<gene>
    <name evidence="2" type="ORF">BBH88_04765</name>
</gene>
<dbReference type="InterPro" id="IPR023365">
    <property type="entry name" value="Sortase_dom-sf"/>
</dbReference>
<name>A0ABN4RCE6_9BACL</name>
<dbReference type="Pfam" id="PF04203">
    <property type="entry name" value="Sortase"/>
    <property type="match status" value="1"/>
</dbReference>
<keyword evidence="3" id="KW-1185">Reference proteome</keyword>
<dbReference type="NCBIfam" id="TIGR01076">
    <property type="entry name" value="sortase_fam"/>
    <property type="match status" value="1"/>
</dbReference>
<dbReference type="Proteomes" id="UP000092661">
    <property type="component" value="Chromosome"/>
</dbReference>
<dbReference type="SUPFAM" id="SSF63817">
    <property type="entry name" value="Sortase"/>
    <property type="match status" value="1"/>
</dbReference>
<dbReference type="InterPro" id="IPR041999">
    <property type="entry name" value="Sortase_D_1"/>
</dbReference>
<dbReference type="InterPro" id="IPR053525">
    <property type="entry name" value="Sortase_D"/>
</dbReference>
<dbReference type="EMBL" id="CP016534">
    <property type="protein sequence ID" value="ANU09656.1"/>
    <property type="molecule type" value="Genomic_DNA"/>
</dbReference>
<accession>A0ABN4RCE6</accession>
<protein>
    <submittedName>
        <fullName evidence="2">Class D sortase</fullName>
    </submittedName>
</protein>
<organism evidence="2 3">
    <name type="scientific">Planococcus antarcticus DSM 14505</name>
    <dbReference type="NCBI Taxonomy" id="1185653"/>
    <lineage>
        <taxon>Bacteria</taxon>
        <taxon>Bacillati</taxon>
        <taxon>Bacillota</taxon>
        <taxon>Bacilli</taxon>
        <taxon>Bacillales</taxon>
        <taxon>Caryophanaceae</taxon>
        <taxon>Planococcus</taxon>
    </lineage>
</organism>
<keyword evidence="1" id="KW-0378">Hydrolase</keyword>
<dbReference type="RefSeq" id="WP_065536446.1">
    <property type="nucleotide sequence ID" value="NZ_CP016534.2"/>
</dbReference>